<accession>A0A2S7JYN4</accession>
<dbReference type="PANTHER" id="PTHR43329">
    <property type="entry name" value="EPOXIDE HYDROLASE"/>
    <property type="match status" value="1"/>
</dbReference>
<dbReference type="AlphaFoldDB" id="A0A2S7JYN4"/>
<evidence type="ECO:0000256" key="1">
    <source>
        <dbReference type="ARBA" id="ARBA00022801"/>
    </source>
</evidence>
<keyword evidence="1" id="KW-0378">Hydrolase</keyword>
<dbReference type="GO" id="GO:0016787">
    <property type="term" value="F:hydrolase activity"/>
    <property type="evidence" value="ECO:0007669"/>
    <property type="project" value="UniProtKB-KW"/>
</dbReference>
<dbReference type="InterPro" id="IPR029058">
    <property type="entry name" value="AB_hydrolase_fold"/>
</dbReference>
<dbReference type="Proteomes" id="UP000239504">
    <property type="component" value="Unassembled WGS sequence"/>
</dbReference>
<reference evidence="3 4" key="1">
    <citation type="submission" date="2017-12" db="EMBL/GenBank/DDBJ databases">
        <authorList>
            <person name="Hurst M.R.H."/>
        </authorList>
    </citation>
    <scope>NUCLEOTIDE SEQUENCE [LARGE SCALE GENOMIC DNA]</scope>
    <source>
        <strain evidence="3 4">SY-3-19</strain>
    </source>
</reference>
<name>A0A2S7JYN4_9PROT</name>
<dbReference type="SUPFAM" id="SSF53474">
    <property type="entry name" value="alpha/beta-Hydrolases"/>
    <property type="match status" value="1"/>
</dbReference>
<dbReference type="EMBL" id="PJCH01000017">
    <property type="protein sequence ID" value="PQA85359.1"/>
    <property type="molecule type" value="Genomic_DNA"/>
</dbReference>
<comment type="caution">
    <text evidence="3">The sequence shown here is derived from an EMBL/GenBank/DDBJ whole genome shotgun (WGS) entry which is preliminary data.</text>
</comment>
<dbReference type="RefSeq" id="WP_104831999.1">
    <property type="nucleotide sequence ID" value="NZ_PJCH01000017.1"/>
</dbReference>
<dbReference type="Pfam" id="PF00561">
    <property type="entry name" value="Abhydrolase_1"/>
    <property type="match status" value="1"/>
</dbReference>
<dbReference type="Gene3D" id="3.40.50.1820">
    <property type="entry name" value="alpha/beta hydrolase"/>
    <property type="match status" value="1"/>
</dbReference>
<sequence>MRAQTHRITANGLSHFVRDSGEESAPAAILMHGFPDSSAVWDKVTPLLVQAGFRVIAPDMRGFGETDMAASVADYEIQTGAVKDVLGVMEALKIKIAHVVGHDFGAPIAWALAAQHPERFKTLTAISVGHTRAYLKAGWEQKRRGAYILFHQLRGICEAAYKANDWALLRKHWSAHGDIEETIRLLSRPGRLAAGLNWYRANISLARMMKPPPAGSLGEEIVRIPTLGIWSDGEAYLTEAQMTGSADYMDAPWTYERIEGASHWIPYDAPEILAQAMLSHWRKYG</sequence>
<feature type="domain" description="AB hydrolase-1" evidence="2">
    <location>
        <begin position="29"/>
        <end position="132"/>
    </location>
</feature>
<dbReference type="InterPro" id="IPR000639">
    <property type="entry name" value="Epox_hydrolase-like"/>
</dbReference>
<dbReference type="PRINTS" id="PR00412">
    <property type="entry name" value="EPOXHYDRLASE"/>
</dbReference>
<evidence type="ECO:0000259" key="2">
    <source>
        <dbReference type="Pfam" id="PF00561"/>
    </source>
</evidence>
<evidence type="ECO:0000313" key="4">
    <source>
        <dbReference type="Proteomes" id="UP000239504"/>
    </source>
</evidence>
<protein>
    <recommendedName>
        <fullName evidence="2">AB hydrolase-1 domain-containing protein</fullName>
    </recommendedName>
</protein>
<evidence type="ECO:0000313" key="3">
    <source>
        <dbReference type="EMBL" id="PQA85359.1"/>
    </source>
</evidence>
<gene>
    <name evidence="3" type="ORF">CW354_20610</name>
</gene>
<organism evidence="3 4">
    <name type="scientific">Hyphococcus luteus</name>
    <dbReference type="NCBI Taxonomy" id="2058213"/>
    <lineage>
        <taxon>Bacteria</taxon>
        <taxon>Pseudomonadati</taxon>
        <taxon>Pseudomonadota</taxon>
        <taxon>Alphaproteobacteria</taxon>
        <taxon>Parvularculales</taxon>
        <taxon>Parvularculaceae</taxon>
        <taxon>Hyphococcus</taxon>
    </lineage>
</organism>
<dbReference type="PRINTS" id="PR00111">
    <property type="entry name" value="ABHYDROLASE"/>
</dbReference>
<dbReference type="InterPro" id="IPR000073">
    <property type="entry name" value="AB_hydrolase_1"/>
</dbReference>
<proteinExistence type="predicted"/>
<dbReference type="OrthoDB" id="7253779at2"/>
<keyword evidence="4" id="KW-1185">Reference proteome</keyword>